<protein>
    <submittedName>
        <fullName evidence="2">Uncharacterized protein</fullName>
    </submittedName>
</protein>
<gene>
    <name evidence="2" type="ORF">BO82DRAFT_93935</name>
</gene>
<dbReference type="VEuPathDB" id="FungiDB:BO82DRAFT_93935"/>
<reference evidence="2 3" key="1">
    <citation type="submission" date="2016-12" db="EMBL/GenBank/DDBJ databases">
        <title>The genomes of Aspergillus section Nigri reveals drivers in fungal speciation.</title>
        <authorList>
            <consortium name="DOE Joint Genome Institute"/>
            <person name="Vesth T.C."/>
            <person name="Nybo J."/>
            <person name="Theobald S."/>
            <person name="Brandl J."/>
            <person name="Frisvad J.C."/>
            <person name="Nielsen K.F."/>
            <person name="Lyhne E.K."/>
            <person name="Kogle M.E."/>
            <person name="Kuo A."/>
            <person name="Riley R."/>
            <person name="Clum A."/>
            <person name="Nolan M."/>
            <person name="Lipzen A."/>
            <person name="Salamov A."/>
            <person name="Henrissat B."/>
            <person name="Wiebenga A."/>
            <person name="De Vries R.P."/>
            <person name="Grigoriev I.V."/>
            <person name="Mortensen U.H."/>
            <person name="Andersen M.R."/>
            <person name="Baker S.E."/>
        </authorList>
    </citation>
    <scope>NUCLEOTIDE SEQUENCE [LARGE SCALE GENOMIC DNA]</scope>
    <source>
        <strain evidence="2 3">CBS 121591</strain>
    </source>
</reference>
<sequence>MPSSESKIDHELAIIDITVCFLCQIREQILRSDSQGGGSAHARSPNFPTSVTPPTMGPAKRCGRHGRLAAKGSVAWQILVQNLRLLTLHNTAQLGLCCLRSVRSTIHGECFYPSLCDRDSGVSAYQPIFDDHPSILDGDFSNAASSLNVATLKRSSPKNGSSRFIDRLTHRLSSDRGSDCPAGAACPSLAVTRVTGRKLLTRARRVRAVRLE</sequence>
<evidence type="ECO:0000256" key="1">
    <source>
        <dbReference type="SAM" id="MobiDB-lite"/>
    </source>
</evidence>
<dbReference type="Proteomes" id="UP000248340">
    <property type="component" value="Unassembled WGS sequence"/>
</dbReference>
<evidence type="ECO:0000313" key="2">
    <source>
        <dbReference type="EMBL" id="PYH81361.1"/>
    </source>
</evidence>
<evidence type="ECO:0000313" key="3">
    <source>
        <dbReference type="Proteomes" id="UP000248340"/>
    </source>
</evidence>
<proteinExistence type="predicted"/>
<organism evidence="2 3">
    <name type="scientific">Aspergillus uvarum CBS 121591</name>
    <dbReference type="NCBI Taxonomy" id="1448315"/>
    <lineage>
        <taxon>Eukaryota</taxon>
        <taxon>Fungi</taxon>
        <taxon>Dikarya</taxon>
        <taxon>Ascomycota</taxon>
        <taxon>Pezizomycotina</taxon>
        <taxon>Eurotiomycetes</taxon>
        <taxon>Eurotiomycetidae</taxon>
        <taxon>Eurotiales</taxon>
        <taxon>Aspergillaceae</taxon>
        <taxon>Aspergillus</taxon>
        <taxon>Aspergillus subgen. Circumdati</taxon>
    </lineage>
</organism>
<dbReference type="AlphaFoldDB" id="A0A319CC83"/>
<accession>A0A319CC83</accession>
<keyword evidence="3" id="KW-1185">Reference proteome</keyword>
<dbReference type="EMBL" id="KZ821703">
    <property type="protein sequence ID" value="PYH81361.1"/>
    <property type="molecule type" value="Genomic_DNA"/>
</dbReference>
<dbReference type="RefSeq" id="XP_025491561.1">
    <property type="nucleotide sequence ID" value="XM_025641670.1"/>
</dbReference>
<feature type="region of interest" description="Disordered" evidence="1">
    <location>
        <begin position="34"/>
        <end position="63"/>
    </location>
</feature>
<dbReference type="GeneID" id="37144412"/>
<name>A0A319CC83_9EURO</name>